<evidence type="ECO:0000259" key="2">
    <source>
        <dbReference type="PROSITE" id="PS50056"/>
    </source>
</evidence>
<dbReference type="AlphaFoldDB" id="A0A1I8B3A6"/>
<dbReference type="PROSITE" id="PS50056">
    <property type="entry name" value="TYR_PHOSPHATASE_2"/>
    <property type="match status" value="1"/>
</dbReference>
<dbReference type="InterPro" id="IPR000242">
    <property type="entry name" value="PTP_cat"/>
</dbReference>
<evidence type="ECO:0000313" key="4">
    <source>
        <dbReference type="WBParaSite" id="MhA1_Contig1253.frz3.gene5"/>
    </source>
</evidence>
<name>A0A1I8B3A6_MELHA</name>
<dbReference type="SMART" id="SM00404">
    <property type="entry name" value="PTPc_motif"/>
    <property type="match status" value="1"/>
</dbReference>
<evidence type="ECO:0000259" key="1">
    <source>
        <dbReference type="PROSITE" id="PS50055"/>
    </source>
</evidence>
<feature type="domain" description="Tyrosine specific protein phosphatases" evidence="2">
    <location>
        <begin position="223"/>
        <end position="298"/>
    </location>
</feature>
<organism evidence="3 4">
    <name type="scientific">Meloidogyne hapla</name>
    <name type="common">Root-knot nematode worm</name>
    <dbReference type="NCBI Taxonomy" id="6305"/>
    <lineage>
        <taxon>Eukaryota</taxon>
        <taxon>Metazoa</taxon>
        <taxon>Ecdysozoa</taxon>
        <taxon>Nematoda</taxon>
        <taxon>Chromadorea</taxon>
        <taxon>Rhabditida</taxon>
        <taxon>Tylenchina</taxon>
        <taxon>Tylenchomorpha</taxon>
        <taxon>Tylenchoidea</taxon>
        <taxon>Meloidogynidae</taxon>
        <taxon>Meloidogyninae</taxon>
        <taxon>Meloidogyne</taxon>
    </lineage>
</organism>
<proteinExistence type="predicted"/>
<sequence length="419" mass="49521">MLSNVLFTNSKNLNKRRFLRTKQEKYLTTVPGLREQLANQSEISHWLVGSCAFELFANHRLADFFKDDFDGRGVIWRFQMYNKWVKGDKDRVRMHGRYYNNIYLGKRIFGPARKQVFVYTIVGGMERRFEIVDNQVNHIPFTHEHSDKFVEKCRSQSIKCKDESRVILRYPEMSLDSFIHANRVDSPLLFNDFIITQAPMDNTIGDFWRLRLEHWQGDLNNSQDLAAPLRLLRLSRTCTSPTVVHDHLGISRAACLVAIELAICQLLRGPMHKYTVQQSVHYLRYFRPFSVETPMQYIFIHRVVQRFLRPFVGIPDGFDQDYVRWIDERSQRLFIDSMSSEIPAFRLLSPKVDPDLLPLVRHRERPELRRELHAHVGELPLPAEIGVVRQMVHEYPEQQKNPLANIQLPKRYPRGKRYD</sequence>
<reference evidence="4" key="1">
    <citation type="submission" date="2016-11" db="UniProtKB">
        <authorList>
            <consortium name="WormBaseParasite"/>
        </authorList>
    </citation>
    <scope>IDENTIFICATION</scope>
</reference>
<keyword evidence="3" id="KW-1185">Reference proteome</keyword>
<dbReference type="Pfam" id="PF00102">
    <property type="entry name" value="Y_phosphatase"/>
    <property type="match status" value="2"/>
</dbReference>
<dbReference type="InterPro" id="IPR003595">
    <property type="entry name" value="Tyr_Pase_cat"/>
</dbReference>
<dbReference type="OMA" id="HIPFTHE"/>
<dbReference type="GO" id="GO:0004725">
    <property type="term" value="F:protein tyrosine phosphatase activity"/>
    <property type="evidence" value="ECO:0007669"/>
    <property type="project" value="InterPro"/>
</dbReference>
<accession>A0A1I8B3A6</accession>
<dbReference type="PROSITE" id="PS50055">
    <property type="entry name" value="TYR_PHOSPHATASE_PTP"/>
    <property type="match status" value="1"/>
</dbReference>
<dbReference type="WBParaSite" id="MhA1_Contig1253.frz3.gene5">
    <property type="protein sequence ID" value="MhA1_Contig1253.frz3.gene5"/>
    <property type="gene ID" value="MhA1_Contig1253.frz3.gene5"/>
</dbReference>
<dbReference type="InterPro" id="IPR029021">
    <property type="entry name" value="Prot-tyrosine_phosphatase-like"/>
</dbReference>
<dbReference type="Proteomes" id="UP000095281">
    <property type="component" value="Unplaced"/>
</dbReference>
<dbReference type="SMART" id="SM00194">
    <property type="entry name" value="PTPc"/>
    <property type="match status" value="1"/>
</dbReference>
<dbReference type="PANTHER" id="PTHR46163">
    <property type="entry name" value="TYROSINE-PROTEIN PHOSPHATASE-RELATED"/>
    <property type="match status" value="1"/>
</dbReference>
<dbReference type="InterPro" id="IPR000387">
    <property type="entry name" value="Tyr_Pase_dom"/>
</dbReference>
<evidence type="ECO:0000313" key="3">
    <source>
        <dbReference type="Proteomes" id="UP000095281"/>
    </source>
</evidence>
<feature type="domain" description="Tyrosine-protein phosphatase" evidence="1">
    <location>
        <begin position="77"/>
        <end position="307"/>
    </location>
</feature>
<dbReference type="Gene3D" id="3.90.190.10">
    <property type="entry name" value="Protein tyrosine phosphatase superfamily"/>
    <property type="match status" value="2"/>
</dbReference>
<dbReference type="InterPro" id="IPR052782">
    <property type="entry name" value="Oocyte-zygote_transition_reg"/>
</dbReference>
<protein>
    <submittedName>
        <fullName evidence="4">Tyrosine-protein phosphatase domain-containing protein</fullName>
    </submittedName>
</protein>
<dbReference type="SUPFAM" id="SSF52799">
    <property type="entry name" value="(Phosphotyrosine protein) phosphatases II"/>
    <property type="match status" value="1"/>
</dbReference>